<protein>
    <submittedName>
        <fullName evidence="1">Uncharacterized protein</fullName>
    </submittedName>
</protein>
<proteinExistence type="predicted"/>
<accession>A0ABQ9Z2L1</accession>
<name>A0ABQ9Z2L1_9CRUS</name>
<gene>
    <name evidence="1" type="ORF">OUZ56_012299</name>
</gene>
<dbReference type="Proteomes" id="UP001234178">
    <property type="component" value="Unassembled WGS sequence"/>
</dbReference>
<keyword evidence="2" id="KW-1185">Reference proteome</keyword>
<sequence>MGEIFKGEKYDLRIGYDLILEQQQRKESLHFRLRKCLPQKIKLRPVANLSGKCHAVCIE</sequence>
<dbReference type="EMBL" id="JAOYFB010000002">
    <property type="protein sequence ID" value="KAK4007138.1"/>
    <property type="molecule type" value="Genomic_DNA"/>
</dbReference>
<evidence type="ECO:0000313" key="2">
    <source>
        <dbReference type="Proteomes" id="UP001234178"/>
    </source>
</evidence>
<comment type="caution">
    <text evidence="1">The sequence shown here is derived from an EMBL/GenBank/DDBJ whole genome shotgun (WGS) entry which is preliminary data.</text>
</comment>
<evidence type="ECO:0000313" key="1">
    <source>
        <dbReference type="EMBL" id="KAK4007138.1"/>
    </source>
</evidence>
<reference evidence="1 2" key="1">
    <citation type="journal article" date="2023" name="Nucleic Acids Res.">
        <title>The hologenome of Daphnia magna reveals possible DNA methylation and microbiome-mediated evolution of the host genome.</title>
        <authorList>
            <person name="Chaturvedi A."/>
            <person name="Li X."/>
            <person name="Dhandapani V."/>
            <person name="Marshall H."/>
            <person name="Kissane S."/>
            <person name="Cuenca-Cambronero M."/>
            <person name="Asole G."/>
            <person name="Calvet F."/>
            <person name="Ruiz-Romero M."/>
            <person name="Marangio P."/>
            <person name="Guigo R."/>
            <person name="Rago D."/>
            <person name="Mirbahai L."/>
            <person name="Eastwood N."/>
            <person name="Colbourne J.K."/>
            <person name="Zhou J."/>
            <person name="Mallon E."/>
            <person name="Orsini L."/>
        </authorList>
    </citation>
    <scope>NUCLEOTIDE SEQUENCE [LARGE SCALE GENOMIC DNA]</scope>
    <source>
        <strain evidence="1">LRV0_1</strain>
    </source>
</reference>
<organism evidence="1 2">
    <name type="scientific">Daphnia magna</name>
    <dbReference type="NCBI Taxonomy" id="35525"/>
    <lineage>
        <taxon>Eukaryota</taxon>
        <taxon>Metazoa</taxon>
        <taxon>Ecdysozoa</taxon>
        <taxon>Arthropoda</taxon>
        <taxon>Crustacea</taxon>
        <taxon>Branchiopoda</taxon>
        <taxon>Diplostraca</taxon>
        <taxon>Cladocera</taxon>
        <taxon>Anomopoda</taxon>
        <taxon>Daphniidae</taxon>
        <taxon>Daphnia</taxon>
    </lineage>
</organism>